<keyword evidence="2" id="KW-0812">Transmembrane</keyword>
<evidence type="ECO:0000313" key="4">
    <source>
        <dbReference type="EMBL" id="AUO19702.1"/>
    </source>
</evidence>
<keyword evidence="1" id="KW-0732">Signal</keyword>
<evidence type="ECO:0000256" key="1">
    <source>
        <dbReference type="ARBA" id="ARBA00022729"/>
    </source>
</evidence>
<evidence type="ECO:0000259" key="3">
    <source>
        <dbReference type="SMART" id="SM00062"/>
    </source>
</evidence>
<organism evidence="4 5">
    <name type="scientific">Monoglobus pectinilyticus</name>
    <dbReference type="NCBI Taxonomy" id="1981510"/>
    <lineage>
        <taxon>Bacteria</taxon>
        <taxon>Bacillati</taxon>
        <taxon>Bacillota</taxon>
        <taxon>Clostridia</taxon>
        <taxon>Monoglobales</taxon>
        <taxon>Monoglobaceae</taxon>
        <taxon>Monoglobus</taxon>
    </lineage>
</organism>
<dbReference type="RefSeq" id="WP_102365883.1">
    <property type="nucleotide sequence ID" value="NZ_JBAMVG010000003.1"/>
</dbReference>
<keyword evidence="5" id="KW-1185">Reference proteome</keyword>
<sequence length="307" mass="34177">MMKKNKNRILSVVFRSAVIILCALSIMYAFILTSCTQPARSSNSDSKALTVKDNSIIRIAFTAGYEPFEYIDDSGNYLGFDMALGYKLSESMNRIPVFQNMKSNSLLDSLNCGISDMVISAVEVTDERHQKVDFSDSYITLSSSIITYKDNTDVTNINSLKNAQNVAVVSGSDSGYYLTNNLGLANIKEYRNEAEAELAVLNGGADVLFTDSKIAETFVNQNRKFTIKETNINQRKFCIAVSKGNSDLLRLINEKLNEFKKDGTLYNLRSAYISGNAELRTTFDDELINIQQNSTVPNTKTSTDYAE</sequence>
<dbReference type="Gene3D" id="3.40.190.10">
    <property type="entry name" value="Periplasmic binding protein-like II"/>
    <property type="match status" value="2"/>
</dbReference>
<name>A0A2K9P355_9FIRM</name>
<dbReference type="SMART" id="SM00062">
    <property type="entry name" value="PBPb"/>
    <property type="match status" value="1"/>
</dbReference>
<dbReference type="KEGG" id="mpec:B9O19_01544"/>
<dbReference type="PANTHER" id="PTHR35936:SF17">
    <property type="entry name" value="ARGININE-BINDING EXTRACELLULAR PROTEIN ARTP"/>
    <property type="match status" value="1"/>
</dbReference>
<gene>
    <name evidence="4" type="ORF">B9O19_01544</name>
</gene>
<proteinExistence type="predicted"/>
<keyword evidence="2" id="KW-0472">Membrane</keyword>
<keyword evidence="2" id="KW-1133">Transmembrane helix</keyword>
<accession>A0A2K9P355</accession>
<reference evidence="4 5" key="1">
    <citation type="submission" date="2017-04" db="EMBL/GenBank/DDBJ databases">
        <title>Monoglobus pectinilyticus 14 draft genome.</title>
        <authorList>
            <person name="Kim C."/>
            <person name="Rosendale D.I."/>
            <person name="Kelly W.J."/>
            <person name="Tannock G.W."/>
            <person name="Patchett M.L."/>
            <person name="Jordens J.Z."/>
        </authorList>
    </citation>
    <scope>NUCLEOTIDE SEQUENCE [LARGE SCALE GENOMIC DNA]</scope>
    <source>
        <strain evidence="4 5">14</strain>
    </source>
</reference>
<feature type="transmembrane region" description="Helical" evidence="2">
    <location>
        <begin position="12"/>
        <end position="31"/>
    </location>
</feature>
<dbReference type="EMBL" id="CP020991">
    <property type="protein sequence ID" value="AUO19702.1"/>
    <property type="molecule type" value="Genomic_DNA"/>
</dbReference>
<dbReference type="PROSITE" id="PS51257">
    <property type="entry name" value="PROKAR_LIPOPROTEIN"/>
    <property type="match status" value="1"/>
</dbReference>
<dbReference type="Proteomes" id="UP000235589">
    <property type="component" value="Chromosome"/>
</dbReference>
<dbReference type="Pfam" id="PF00497">
    <property type="entry name" value="SBP_bac_3"/>
    <property type="match status" value="1"/>
</dbReference>
<dbReference type="SUPFAM" id="SSF53850">
    <property type="entry name" value="Periplasmic binding protein-like II"/>
    <property type="match status" value="1"/>
</dbReference>
<dbReference type="CDD" id="cd13530">
    <property type="entry name" value="PBP2_peptides_like"/>
    <property type="match status" value="1"/>
</dbReference>
<dbReference type="InterPro" id="IPR001638">
    <property type="entry name" value="Solute-binding_3/MltF_N"/>
</dbReference>
<evidence type="ECO:0000256" key="2">
    <source>
        <dbReference type="SAM" id="Phobius"/>
    </source>
</evidence>
<protein>
    <submittedName>
        <fullName evidence="4">Glutamine ABC transporter, periplasmic glutamine-binding protein</fullName>
    </submittedName>
</protein>
<feature type="domain" description="Solute-binding protein family 3/N-terminal" evidence="3">
    <location>
        <begin position="56"/>
        <end position="276"/>
    </location>
</feature>
<dbReference type="PANTHER" id="PTHR35936">
    <property type="entry name" value="MEMBRANE-BOUND LYTIC MUREIN TRANSGLYCOSYLASE F"/>
    <property type="match status" value="1"/>
</dbReference>
<evidence type="ECO:0000313" key="5">
    <source>
        <dbReference type="Proteomes" id="UP000235589"/>
    </source>
</evidence>
<dbReference type="AlphaFoldDB" id="A0A2K9P355"/>